<feature type="chain" id="PRO_5018545175" description="DUF4097 domain-containing protein" evidence="1">
    <location>
        <begin position="28"/>
        <end position="254"/>
    </location>
</feature>
<dbReference type="InterPro" id="IPR025164">
    <property type="entry name" value="Toastrack_DUF4097"/>
</dbReference>
<reference evidence="3 4" key="1">
    <citation type="submission" date="2018-11" db="EMBL/GenBank/DDBJ databases">
        <title>Draft genome analysis of Rheinheimera mesophila isolated from an industrial waste site.</title>
        <authorList>
            <person name="Yu Q."/>
            <person name="Qi Y."/>
            <person name="Zhang H."/>
            <person name="Lu Y."/>
            <person name="Pu J."/>
        </authorList>
    </citation>
    <scope>NUCLEOTIDE SEQUENCE [LARGE SCALE GENOMIC DNA]</scope>
    <source>
        <strain evidence="3 4">IITR13</strain>
    </source>
</reference>
<protein>
    <recommendedName>
        <fullName evidence="2">DUF4097 domain-containing protein</fullName>
    </recommendedName>
</protein>
<dbReference type="Proteomes" id="UP000276260">
    <property type="component" value="Unassembled WGS sequence"/>
</dbReference>
<dbReference type="OrthoDB" id="6195678at2"/>
<evidence type="ECO:0000256" key="1">
    <source>
        <dbReference type="SAM" id="SignalP"/>
    </source>
</evidence>
<evidence type="ECO:0000313" key="3">
    <source>
        <dbReference type="EMBL" id="RRJ19482.1"/>
    </source>
</evidence>
<gene>
    <name evidence="3" type="ORF">EIK76_13580</name>
</gene>
<proteinExistence type="predicted"/>
<evidence type="ECO:0000259" key="2">
    <source>
        <dbReference type="Pfam" id="PF13349"/>
    </source>
</evidence>
<evidence type="ECO:0000313" key="4">
    <source>
        <dbReference type="Proteomes" id="UP000276260"/>
    </source>
</evidence>
<dbReference type="PROSITE" id="PS51257">
    <property type="entry name" value="PROKAR_LIPOPROTEIN"/>
    <property type="match status" value="1"/>
</dbReference>
<comment type="caution">
    <text evidence="3">The sequence shown here is derived from an EMBL/GenBank/DDBJ whole genome shotgun (WGS) entry which is preliminary data.</text>
</comment>
<dbReference type="AlphaFoldDB" id="A0A3P3QE65"/>
<name>A0A3P3QE65_9GAMM</name>
<feature type="domain" description="DUF4097" evidence="2">
    <location>
        <begin position="112"/>
        <end position="241"/>
    </location>
</feature>
<sequence length="254" mass="26029">MKKLIAVCLPTLLLSACVIHLGHSAAAEDLNHEERQLQLNAAGLTELKAETEAGDLKIIGVKGLNQIEVSADLYSSEDRPFTLSLEKQGSAAVLKAIGGPCTGICTGSSAYADLIVKVPAELALTLQDGSGDIQIEGLSADLVIEDGSGNLTLQGGNNLVLEDGSGNASLTQLTGNLSVEDGSGDLFIQQVAGTVLVEDGSGGVDIRQVKGMVSVSDGSGDIRVQQAGGFSLLDDGSGELNMEQINGPVSLDKD</sequence>
<keyword evidence="4" id="KW-1185">Reference proteome</keyword>
<dbReference type="Pfam" id="PF13349">
    <property type="entry name" value="DUF4097"/>
    <property type="match status" value="1"/>
</dbReference>
<dbReference type="RefSeq" id="WP_046518439.1">
    <property type="nucleotide sequence ID" value="NZ_LAVS01000002.1"/>
</dbReference>
<organism evidence="3 4">
    <name type="scientific">Rheinheimera mesophila</name>
    <dbReference type="NCBI Taxonomy" id="1547515"/>
    <lineage>
        <taxon>Bacteria</taxon>
        <taxon>Pseudomonadati</taxon>
        <taxon>Pseudomonadota</taxon>
        <taxon>Gammaproteobacteria</taxon>
        <taxon>Chromatiales</taxon>
        <taxon>Chromatiaceae</taxon>
        <taxon>Rheinheimera</taxon>
    </lineage>
</organism>
<keyword evidence="1" id="KW-0732">Signal</keyword>
<dbReference type="EMBL" id="RRCF01000004">
    <property type="protein sequence ID" value="RRJ19482.1"/>
    <property type="molecule type" value="Genomic_DNA"/>
</dbReference>
<accession>A0A3P3QE65</accession>
<feature type="signal peptide" evidence="1">
    <location>
        <begin position="1"/>
        <end position="27"/>
    </location>
</feature>